<feature type="compositionally biased region" description="Polar residues" evidence="2">
    <location>
        <begin position="480"/>
        <end position="489"/>
    </location>
</feature>
<feature type="compositionally biased region" description="Basic and acidic residues" evidence="2">
    <location>
        <begin position="490"/>
        <end position="512"/>
    </location>
</feature>
<feature type="region of interest" description="Disordered" evidence="2">
    <location>
        <begin position="108"/>
        <end position="599"/>
    </location>
</feature>
<feature type="compositionally biased region" description="Basic residues" evidence="2">
    <location>
        <begin position="319"/>
        <end position="333"/>
    </location>
</feature>
<gene>
    <name evidence="4" type="ORF">BOLC4T21751H</name>
</gene>
<dbReference type="Pfam" id="PF20435">
    <property type="entry name" value="ASY3-like"/>
    <property type="match status" value="1"/>
</dbReference>
<feature type="compositionally biased region" description="Basic and acidic residues" evidence="2">
    <location>
        <begin position="419"/>
        <end position="436"/>
    </location>
</feature>
<name>A0A3P6BMY7_BRAOL</name>
<dbReference type="GO" id="GO:0051321">
    <property type="term" value="P:meiotic cell cycle"/>
    <property type="evidence" value="ECO:0007669"/>
    <property type="project" value="InterPro"/>
</dbReference>
<feature type="compositionally biased region" description="Polar residues" evidence="2">
    <location>
        <begin position="7"/>
        <end position="19"/>
    </location>
</feature>
<reference evidence="4" key="1">
    <citation type="submission" date="2018-11" db="EMBL/GenBank/DDBJ databases">
        <authorList>
            <consortium name="Genoscope - CEA"/>
            <person name="William W."/>
        </authorList>
    </citation>
    <scope>NUCLEOTIDE SEQUENCE</scope>
</reference>
<feature type="compositionally biased region" description="Polar residues" evidence="2">
    <location>
        <begin position="576"/>
        <end position="592"/>
    </location>
</feature>
<feature type="compositionally biased region" description="Basic and acidic residues" evidence="2">
    <location>
        <begin position="175"/>
        <end position="187"/>
    </location>
</feature>
<feature type="compositionally biased region" description="Basic and acidic residues" evidence="2">
    <location>
        <begin position="387"/>
        <end position="397"/>
    </location>
</feature>
<dbReference type="EMBL" id="LR031873">
    <property type="protein sequence ID" value="VDD03918.1"/>
    <property type="molecule type" value="Genomic_DNA"/>
</dbReference>
<protein>
    <recommendedName>
        <fullName evidence="3">Meiosis-specific protein ASY3-like coiled-coil domain-containing protein</fullName>
    </recommendedName>
</protein>
<feature type="compositionally biased region" description="Basic and acidic residues" evidence="2">
    <location>
        <begin position="30"/>
        <end position="41"/>
    </location>
</feature>
<dbReference type="PANTHER" id="PTHR36027">
    <property type="entry name" value="MEIOSIS-SPECIFIC PROTEIN ASY3"/>
    <property type="match status" value="1"/>
</dbReference>
<feature type="region of interest" description="Disordered" evidence="2">
    <location>
        <begin position="1"/>
        <end position="41"/>
    </location>
</feature>
<sequence>MSEYRSFGSNYHPSSQSRKMSIGVMVVDSQPKRNPDGDDAIGRAEKLKSAAATDLQLNKKVTGDVAAKQRMMSLSVAGTVKCEHATSPWRSSYRKLGTLENVLYRQTSGSKGFNKGPNGAAHRAPARDSFQNIPISSPQRSDDELIGGRNGEEIDKSPQRMQEPPSAVLPQKVASQREEKRGPEKANDGSTDVLRSKLWEILGKASPENNEDVNSETPEVVKTNSKLNQDKTSNDDPLTKPRHHSDTIETDSESPEVATRRPVTRSLPQRRVGARGIQKRTKTGANLGGGKSTEEVNNVFTFEEGLRGRNGTTVMPKNQRGRKKNTAVKCRKVQSREKNEADGILKETSKSKTPARSESTRTGKRSSLSERKGSSLEFNQHTRAQKQKPDVSTREEDFQPSPEAETAATPEMFRGLFKNGDEQKEPCEVLREKSVEPENDFQSPTFGYKAPISSPSPCFSPEASPLHPQNISPAFDETETTIFSFGTKKTPQERKGQVSDKRLPDFLEKKGDYSFGRESSAEPDEDLVLSDPSSDEKDSDGSIEDSPALGHYNNSQVRETANGSNKKSKQGFGSAKRNSNLKGNGRVTSSLSEAGMHKTDSFQRFSEVDEDEGLGRAVALVAVALQNFEKKLKSAAKKKSSEIIASVSEEIHLELENVKSHIITEAEKTSNVAKTKRKHAETRLQEQQEKMRMIHEKFKDDVGNHLEDFKSTIEGLEANHSELKGSIKKQRTSHQKLIAHFEGDIETKLDNATKRINSVNEASPFCERKDAAAEDDCRGMFEG</sequence>
<evidence type="ECO:0000256" key="2">
    <source>
        <dbReference type="SAM" id="MobiDB-lite"/>
    </source>
</evidence>
<feature type="compositionally biased region" description="Polar residues" evidence="2">
    <location>
        <begin position="552"/>
        <end position="565"/>
    </location>
</feature>
<dbReference type="AlphaFoldDB" id="A0A3P6BMY7"/>
<feature type="coiled-coil region" evidence="1">
    <location>
        <begin position="670"/>
        <end position="726"/>
    </location>
</feature>
<dbReference type="InterPro" id="IPR046845">
    <property type="entry name" value="ASY3-like_CC"/>
</dbReference>
<keyword evidence="1" id="KW-0175">Coiled coil</keyword>
<evidence type="ECO:0000256" key="1">
    <source>
        <dbReference type="SAM" id="Coils"/>
    </source>
</evidence>
<feature type="compositionally biased region" description="Polar residues" evidence="2">
    <location>
        <begin position="129"/>
        <end position="139"/>
    </location>
</feature>
<feature type="domain" description="Meiosis-specific protein ASY3-like coiled-coil" evidence="3">
    <location>
        <begin position="1"/>
        <end position="762"/>
    </location>
</feature>
<accession>A0A3P6BMY7</accession>
<proteinExistence type="predicted"/>
<feature type="compositionally biased region" description="Basic and acidic residues" evidence="2">
    <location>
        <begin position="228"/>
        <end position="247"/>
    </location>
</feature>
<evidence type="ECO:0000313" key="4">
    <source>
        <dbReference type="EMBL" id="VDD03918.1"/>
    </source>
</evidence>
<feature type="compositionally biased region" description="Basic and acidic residues" evidence="2">
    <location>
        <begin position="334"/>
        <end position="350"/>
    </location>
</feature>
<organism evidence="4">
    <name type="scientific">Brassica oleracea</name>
    <name type="common">Wild cabbage</name>
    <dbReference type="NCBI Taxonomy" id="3712"/>
    <lineage>
        <taxon>Eukaryota</taxon>
        <taxon>Viridiplantae</taxon>
        <taxon>Streptophyta</taxon>
        <taxon>Embryophyta</taxon>
        <taxon>Tracheophyta</taxon>
        <taxon>Spermatophyta</taxon>
        <taxon>Magnoliopsida</taxon>
        <taxon>eudicotyledons</taxon>
        <taxon>Gunneridae</taxon>
        <taxon>Pentapetalae</taxon>
        <taxon>rosids</taxon>
        <taxon>malvids</taxon>
        <taxon>Brassicales</taxon>
        <taxon>Brassicaceae</taxon>
        <taxon>Brassiceae</taxon>
        <taxon>Brassica</taxon>
    </lineage>
</organism>
<dbReference type="InterPro" id="IPR037731">
    <property type="entry name" value="ASY3-like"/>
</dbReference>
<evidence type="ECO:0000259" key="3">
    <source>
        <dbReference type="Pfam" id="PF20435"/>
    </source>
</evidence>
<dbReference type="PANTHER" id="PTHR36027:SF1">
    <property type="entry name" value="MEIOSIS-SPECIFIC PROTEIN ASY3"/>
    <property type="match status" value="1"/>
</dbReference>